<dbReference type="FunFam" id="3.30.70.360:FF:000003">
    <property type="entry name" value="Acetylornithine deacetylase"/>
    <property type="match status" value="1"/>
</dbReference>
<evidence type="ECO:0000256" key="6">
    <source>
        <dbReference type="ARBA" id="ARBA00022605"/>
    </source>
</evidence>
<sequence>MEHGVSMNTRQWLETLVAFDTTSRNSNLELITTVRDSLQQQGISSWLAHNKEQTKANLFATLPATAGPNAGSTEGGIVLSGHTDVVPVDGQKWDTDPFKITEKDGSLYGRGTCDMKGFIATALAMVPEFLAMPRVKPIHLAFSFDEEIGCIGAPVMLEEIVKRGIKVDGCVVGEPTSMNVVVAHKGINVFACKVHGKSAHSSLTPQGCNAIEHAARLICAIRDFADGYKANGPYDQAFDVPFSTMTTNQIRGGIAVNTIPELCEFTYEFRNLPGMSVGDIQAQIDQYIAQVLLPRMRAEFPEARVEIDNFAGSPALEAAEQAAITELVRALTGDRETRKVAYGTEAGLFQQIGIPTIVCGPGDIGNAHKPNEFVTLAQMERCEQFLRKLGKSLQAA</sequence>
<evidence type="ECO:0000256" key="4">
    <source>
        <dbReference type="ARBA" id="ARBA00022490"/>
    </source>
</evidence>
<keyword evidence="5" id="KW-0055">Arginine biosynthesis</keyword>
<evidence type="ECO:0000256" key="1">
    <source>
        <dbReference type="ARBA" id="ARBA00001947"/>
    </source>
</evidence>
<organism evidence="12 13">
    <name type="scientific">Herbaspirillum rubrisubalbicans Os34</name>
    <dbReference type="NCBI Taxonomy" id="1235827"/>
    <lineage>
        <taxon>Bacteria</taxon>
        <taxon>Pseudomonadati</taxon>
        <taxon>Pseudomonadota</taxon>
        <taxon>Betaproteobacteria</taxon>
        <taxon>Burkholderiales</taxon>
        <taxon>Oxalobacteraceae</taxon>
        <taxon>Herbaspirillum</taxon>
    </lineage>
</organism>
<gene>
    <name evidence="12" type="primary">argE</name>
    <name evidence="12" type="ORF">C798_16015</name>
</gene>
<keyword evidence="7" id="KW-0479">Metal-binding</keyword>
<evidence type="ECO:0000256" key="7">
    <source>
        <dbReference type="ARBA" id="ARBA00022723"/>
    </source>
</evidence>
<name>A0A6M3ZSU6_9BURK</name>
<dbReference type="PANTHER" id="PTHR43808">
    <property type="entry name" value="ACETYLORNITHINE DEACETYLASE"/>
    <property type="match status" value="1"/>
</dbReference>
<keyword evidence="10" id="KW-0170">Cobalt</keyword>
<dbReference type="PANTHER" id="PTHR43808:SF31">
    <property type="entry name" value="N-ACETYL-L-CITRULLINE DEACETYLASE"/>
    <property type="match status" value="1"/>
</dbReference>
<dbReference type="Gene3D" id="3.30.70.360">
    <property type="match status" value="1"/>
</dbReference>
<dbReference type="NCBIfam" id="NF005710">
    <property type="entry name" value="PRK07522.1"/>
    <property type="match status" value="1"/>
</dbReference>
<evidence type="ECO:0000256" key="10">
    <source>
        <dbReference type="ARBA" id="ARBA00023285"/>
    </source>
</evidence>
<evidence type="ECO:0000259" key="11">
    <source>
        <dbReference type="Pfam" id="PF07687"/>
    </source>
</evidence>
<evidence type="ECO:0000313" key="13">
    <source>
        <dbReference type="Proteomes" id="UP000501648"/>
    </source>
</evidence>
<dbReference type="InterPro" id="IPR036264">
    <property type="entry name" value="Bact_exopeptidase_dim_dom"/>
</dbReference>
<comment type="cofactor">
    <cofactor evidence="1">
        <name>Zn(2+)</name>
        <dbReference type="ChEBI" id="CHEBI:29105"/>
    </cofactor>
</comment>
<dbReference type="Proteomes" id="UP000501648">
    <property type="component" value="Chromosome"/>
</dbReference>
<dbReference type="NCBIfam" id="TIGR01892">
    <property type="entry name" value="AcOrn-deacetyl"/>
    <property type="match status" value="1"/>
</dbReference>
<accession>A0A6M3ZSU6</accession>
<evidence type="ECO:0000256" key="2">
    <source>
        <dbReference type="ARBA" id="ARBA00004496"/>
    </source>
</evidence>
<comment type="subcellular location">
    <subcellularLocation>
        <location evidence="2">Cytoplasm</location>
    </subcellularLocation>
</comment>
<keyword evidence="9" id="KW-0862">Zinc</keyword>
<keyword evidence="8" id="KW-0378">Hydrolase</keyword>
<dbReference type="EMBL" id="CP008956">
    <property type="protein sequence ID" value="QJQ01689.1"/>
    <property type="molecule type" value="Genomic_DNA"/>
</dbReference>
<reference evidence="12 13" key="1">
    <citation type="journal article" date="2012" name="J. Bacteriol.">
        <title>Genome sequence of the pathogenic Herbaspirillum seropedicae strain Os34, isolated from rice roots.</title>
        <authorList>
            <person name="Ye W."/>
            <person name="Ye S."/>
            <person name="Liu J."/>
            <person name="Chang S."/>
            <person name="Chen M."/>
            <person name="Zhu B."/>
            <person name="Guo L."/>
            <person name="An Q."/>
        </authorList>
    </citation>
    <scope>NUCLEOTIDE SEQUENCE [LARGE SCALE GENOMIC DNA]</scope>
    <source>
        <strain evidence="12 13">Os34</strain>
    </source>
</reference>
<dbReference type="InterPro" id="IPR001261">
    <property type="entry name" value="ArgE/DapE_CS"/>
</dbReference>
<dbReference type="Pfam" id="PF01546">
    <property type="entry name" value="Peptidase_M20"/>
    <property type="match status" value="1"/>
</dbReference>
<dbReference type="Gene3D" id="3.40.630.10">
    <property type="entry name" value="Zn peptidases"/>
    <property type="match status" value="1"/>
</dbReference>
<evidence type="ECO:0000256" key="5">
    <source>
        <dbReference type="ARBA" id="ARBA00022571"/>
    </source>
</evidence>
<dbReference type="CDD" id="cd03894">
    <property type="entry name" value="M20_ArgE"/>
    <property type="match status" value="1"/>
</dbReference>
<keyword evidence="4" id="KW-0963">Cytoplasm</keyword>
<dbReference type="Pfam" id="PF07687">
    <property type="entry name" value="M20_dimer"/>
    <property type="match status" value="1"/>
</dbReference>
<dbReference type="SUPFAM" id="SSF53187">
    <property type="entry name" value="Zn-dependent exopeptidases"/>
    <property type="match status" value="1"/>
</dbReference>
<evidence type="ECO:0000256" key="8">
    <source>
        <dbReference type="ARBA" id="ARBA00022801"/>
    </source>
</evidence>
<dbReference type="InterPro" id="IPR050072">
    <property type="entry name" value="Peptidase_M20A"/>
</dbReference>
<dbReference type="GO" id="GO:0006526">
    <property type="term" value="P:L-arginine biosynthetic process"/>
    <property type="evidence" value="ECO:0007669"/>
    <property type="project" value="UniProtKB-KW"/>
</dbReference>
<dbReference type="InterPro" id="IPR002933">
    <property type="entry name" value="Peptidase_M20"/>
</dbReference>
<evidence type="ECO:0000313" key="12">
    <source>
        <dbReference type="EMBL" id="QJQ01689.1"/>
    </source>
</evidence>
<feature type="domain" description="Peptidase M20 dimerisation" evidence="11">
    <location>
        <begin position="182"/>
        <end position="293"/>
    </location>
</feature>
<evidence type="ECO:0000256" key="3">
    <source>
        <dbReference type="ARBA" id="ARBA00005691"/>
    </source>
</evidence>
<dbReference type="PROSITE" id="PS00759">
    <property type="entry name" value="ARGE_DAPE_CPG2_2"/>
    <property type="match status" value="1"/>
</dbReference>
<dbReference type="AlphaFoldDB" id="A0A6M3ZSU6"/>
<dbReference type="InterPro" id="IPR011650">
    <property type="entry name" value="Peptidase_M20_dimer"/>
</dbReference>
<dbReference type="SUPFAM" id="SSF55031">
    <property type="entry name" value="Bacterial exopeptidase dimerisation domain"/>
    <property type="match status" value="1"/>
</dbReference>
<protein>
    <submittedName>
        <fullName evidence="12">Acetylornithine deacetylase</fullName>
    </submittedName>
</protein>
<keyword evidence="6" id="KW-0028">Amino-acid biosynthesis</keyword>
<dbReference type="GO" id="GO:0046872">
    <property type="term" value="F:metal ion binding"/>
    <property type="evidence" value="ECO:0007669"/>
    <property type="project" value="UniProtKB-KW"/>
</dbReference>
<comment type="similarity">
    <text evidence="3">Belongs to the peptidase M20A family. ArgE subfamily.</text>
</comment>
<dbReference type="GO" id="GO:0005737">
    <property type="term" value="C:cytoplasm"/>
    <property type="evidence" value="ECO:0007669"/>
    <property type="project" value="UniProtKB-SubCell"/>
</dbReference>
<evidence type="ECO:0000256" key="9">
    <source>
        <dbReference type="ARBA" id="ARBA00022833"/>
    </source>
</evidence>
<proteinExistence type="inferred from homology"/>
<dbReference type="GO" id="GO:0008777">
    <property type="term" value="F:acetylornithine deacetylase activity"/>
    <property type="evidence" value="ECO:0007669"/>
    <property type="project" value="TreeGrafter"/>
</dbReference>
<dbReference type="InterPro" id="IPR010169">
    <property type="entry name" value="AcOrn-deacetyl"/>
</dbReference>